<keyword evidence="4" id="KW-0808">Transferase</keyword>
<dbReference type="FunFam" id="3.40.980.10:FF:000001">
    <property type="entry name" value="Molybdopterin molybdenumtransferase"/>
    <property type="match status" value="1"/>
</dbReference>
<dbReference type="GO" id="GO:0030425">
    <property type="term" value="C:dendrite"/>
    <property type="evidence" value="ECO:0007669"/>
    <property type="project" value="TreeGrafter"/>
</dbReference>
<keyword evidence="4" id="KW-0460">Magnesium</keyword>
<dbReference type="CDD" id="cd00887">
    <property type="entry name" value="MoeA"/>
    <property type="match status" value="1"/>
</dbReference>
<dbReference type="CDD" id="cd00886">
    <property type="entry name" value="MogA_MoaB"/>
    <property type="match status" value="1"/>
</dbReference>
<dbReference type="InterPro" id="IPR036688">
    <property type="entry name" value="MoeA_C_domain_IV_sf"/>
</dbReference>
<dbReference type="GO" id="GO:0007529">
    <property type="term" value="P:establishment of synaptic specificity at neuromuscular junction"/>
    <property type="evidence" value="ECO:0007669"/>
    <property type="project" value="TreeGrafter"/>
</dbReference>
<dbReference type="Pfam" id="PF00994">
    <property type="entry name" value="MoCF_biosynth"/>
    <property type="match status" value="2"/>
</dbReference>
<dbReference type="GO" id="GO:0061599">
    <property type="term" value="F:molybdopterin molybdotransferase activity"/>
    <property type="evidence" value="ECO:0007669"/>
    <property type="project" value="UniProtKB-UniRule"/>
</dbReference>
<dbReference type="Gene3D" id="3.90.105.10">
    <property type="entry name" value="Molybdopterin biosynthesis moea protein, domain 2"/>
    <property type="match status" value="1"/>
</dbReference>
<dbReference type="Gene3D" id="2.40.340.10">
    <property type="entry name" value="MoeA, C-terminal, domain IV"/>
    <property type="match status" value="1"/>
</dbReference>
<dbReference type="InterPro" id="IPR005110">
    <property type="entry name" value="MoeA_linker/N"/>
</dbReference>
<keyword evidence="4" id="KW-0500">Molybdenum</keyword>
<dbReference type="GO" id="GO:0005524">
    <property type="term" value="F:ATP binding"/>
    <property type="evidence" value="ECO:0007669"/>
    <property type="project" value="UniProtKB-UniRule"/>
</dbReference>
<evidence type="ECO:0000256" key="1">
    <source>
        <dbReference type="ARBA" id="ARBA00007589"/>
    </source>
</evidence>
<evidence type="ECO:0000256" key="3">
    <source>
        <dbReference type="ARBA" id="ARBA00023150"/>
    </source>
</evidence>
<dbReference type="GO" id="GO:0046872">
    <property type="term" value="F:metal ion binding"/>
    <property type="evidence" value="ECO:0007669"/>
    <property type="project" value="UniProtKB-UniRule"/>
</dbReference>
<feature type="domain" description="MoaB/Mog" evidence="5">
    <location>
        <begin position="377"/>
        <end position="521"/>
    </location>
</feature>
<dbReference type="PANTHER" id="PTHR10192:SF5">
    <property type="entry name" value="GEPHYRIN"/>
    <property type="match status" value="1"/>
</dbReference>
<dbReference type="Gene3D" id="2.170.190.11">
    <property type="entry name" value="Molybdopterin biosynthesis moea protein, domain 3"/>
    <property type="match status" value="1"/>
</dbReference>
<evidence type="ECO:0000256" key="4">
    <source>
        <dbReference type="RuleBase" id="RU365090"/>
    </source>
</evidence>
<comment type="catalytic activity">
    <reaction evidence="4">
        <text>adenylyl-molybdopterin + molybdate = Mo-molybdopterin + AMP + H(+)</text>
        <dbReference type="Rhea" id="RHEA:35047"/>
        <dbReference type="ChEBI" id="CHEBI:15378"/>
        <dbReference type="ChEBI" id="CHEBI:36264"/>
        <dbReference type="ChEBI" id="CHEBI:62727"/>
        <dbReference type="ChEBI" id="CHEBI:71302"/>
        <dbReference type="ChEBI" id="CHEBI:456215"/>
    </reaction>
</comment>
<dbReference type="InterPro" id="IPR038987">
    <property type="entry name" value="MoeA-like"/>
</dbReference>
<evidence type="ECO:0000313" key="7">
    <source>
        <dbReference type="Proteomes" id="UP000054630"/>
    </source>
</evidence>
<keyword evidence="7" id="KW-1185">Reference proteome</keyword>
<evidence type="ECO:0000256" key="2">
    <source>
        <dbReference type="ARBA" id="ARBA00008339"/>
    </source>
</evidence>
<dbReference type="GO" id="GO:0005829">
    <property type="term" value="C:cytosol"/>
    <property type="evidence" value="ECO:0007669"/>
    <property type="project" value="TreeGrafter"/>
</dbReference>
<dbReference type="SMART" id="SM00852">
    <property type="entry name" value="MoCF_biosynth"/>
    <property type="match status" value="2"/>
</dbReference>
<dbReference type="PANTHER" id="PTHR10192">
    <property type="entry name" value="MOLYBDOPTERIN BIOSYNTHESIS PROTEIN"/>
    <property type="match status" value="1"/>
</dbReference>
<organism evidence="6 7">
    <name type="scientific">Trichinella nelsoni</name>
    <dbReference type="NCBI Taxonomy" id="6336"/>
    <lineage>
        <taxon>Eukaryota</taxon>
        <taxon>Metazoa</taxon>
        <taxon>Ecdysozoa</taxon>
        <taxon>Nematoda</taxon>
        <taxon>Enoplea</taxon>
        <taxon>Dorylaimia</taxon>
        <taxon>Trichinellida</taxon>
        <taxon>Trichinellidae</taxon>
        <taxon>Trichinella</taxon>
    </lineage>
</organism>
<dbReference type="InterPro" id="IPR036425">
    <property type="entry name" value="MoaB/Mog-like_dom_sf"/>
</dbReference>
<dbReference type="STRING" id="6336.A0A0V0S501"/>
<sequence length="649" mass="71258">MGCINVAIVTVSDRCYFGTQADVSGSTLSKLACSEKQVLCNVKKRTVIPDDVEVIKLTLLTLSQPDAKIDLILTCGGTGFAPRDVTPEATKAIITKEASGLIAALINATQPFSALSCMTAGIRNKCLIVNLPGSEKAVKEYWPLLPPILKHAVDLLRDNQPSVAKYHKQLQSKIKSNVIIDIPCRARQSSFPLLHVHDAYAIMLESLHLEENILELSIENASGYVLAQSVYADEPFPSFETSRKDGYAVIANDTSLIREVLATSTAGNATTTAINLKPGYCVRINTGAPLPLLADAVIQVEDTTLVESKGGEEYKIAINKLPAHGNDRTDFFRHIGSDIQKDECVLEKDTLLTSSDLAILATIGKSTLTLYEKPSVAVMSSGNELADPRQMHLELGQVRDSNRLMLISLLENNGFKAINLGIVPDDPDSIVNVLSKGFEQAQVVICTGGVSMGEHDFMKQVLEVDLHFTIHFGRVFMKPGKPTTFASGQIEGQRKYFFGLPGNPMSAWVTAHLFPIPALRKLSHWKEIKFPEFCVKLKTNHILDERPEYCCAKLEASDVEFGVPLARILEFNQISSRPTCARNANLLLKFPPSTEEKPEMLAGDYVTALLIHFSSLFLGTDLPECIFHCHFERILLYKSIHEHISAGTA</sequence>
<protein>
    <submittedName>
        <fullName evidence="6">Molybdenum cofactor synthesis protein cinnamon</fullName>
    </submittedName>
</protein>
<dbReference type="GO" id="GO:0099634">
    <property type="term" value="C:postsynaptic specialization membrane"/>
    <property type="evidence" value="ECO:0007669"/>
    <property type="project" value="GOC"/>
</dbReference>
<dbReference type="OrthoDB" id="4349954at2759"/>
<comment type="cofactor">
    <cofactor evidence="4">
        <name>Mg(2+)</name>
        <dbReference type="ChEBI" id="CHEBI:18420"/>
    </cofactor>
</comment>
<evidence type="ECO:0000259" key="5">
    <source>
        <dbReference type="SMART" id="SM00852"/>
    </source>
</evidence>
<dbReference type="UniPathway" id="UPA00344"/>
<dbReference type="GO" id="GO:0006777">
    <property type="term" value="P:Mo-molybdopterin cofactor biosynthetic process"/>
    <property type="evidence" value="ECO:0007669"/>
    <property type="project" value="UniProtKB-UniRule"/>
</dbReference>
<dbReference type="AlphaFoldDB" id="A0A0V0S501"/>
<comment type="similarity">
    <text evidence="1">In the N-terminal section; belongs to the MoaB/Mog family.</text>
</comment>
<dbReference type="InterPro" id="IPR008284">
    <property type="entry name" value="MoCF_biosynth_CS"/>
</dbReference>
<dbReference type="GO" id="GO:0097112">
    <property type="term" value="P:gamma-aminobutyric acid receptor clustering"/>
    <property type="evidence" value="ECO:0007669"/>
    <property type="project" value="TreeGrafter"/>
</dbReference>
<comment type="function">
    <text evidence="4">Catalyzes two steps in the biosynthesis of the molybdenum cofactor. In the first step, molybdopterin is adenylated. Subsequently, molybdate is inserted into adenylated molybdopterin and AMP is released.</text>
</comment>
<evidence type="ECO:0000313" key="6">
    <source>
        <dbReference type="EMBL" id="KRX21764.1"/>
    </source>
</evidence>
<dbReference type="GO" id="GO:0072579">
    <property type="term" value="P:glycine receptor clustering"/>
    <property type="evidence" value="ECO:0007669"/>
    <property type="project" value="TreeGrafter"/>
</dbReference>
<dbReference type="Pfam" id="PF03453">
    <property type="entry name" value="MoeA_N"/>
    <property type="match status" value="1"/>
</dbReference>
<dbReference type="GO" id="GO:0098970">
    <property type="term" value="P:postsynaptic neurotransmitter receptor diffusion trapping"/>
    <property type="evidence" value="ECO:0007669"/>
    <property type="project" value="TreeGrafter"/>
</dbReference>
<gene>
    <name evidence="6" type="primary">cin</name>
    <name evidence="6" type="ORF">T07_10271</name>
</gene>
<dbReference type="GO" id="GO:0061598">
    <property type="term" value="F:molybdopterin adenylyltransferase activity"/>
    <property type="evidence" value="ECO:0007669"/>
    <property type="project" value="UniProtKB-UniRule"/>
</dbReference>
<comment type="pathway">
    <text evidence="4">Cofactor biosynthesis; molybdopterin biosynthesis.</text>
</comment>
<comment type="similarity">
    <text evidence="4">Belongs to the MoeA family.</text>
</comment>
<comment type="caution">
    <text evidence="6">The sequence shown here is derived from an EMBL/GenBank/DDBJ whole genome shotgun (WGS) entry which is preliminary data.</text>
</comment>
<dbReference type="SUPFAM" id="SSF63882">
    <property type="entry name" value="MoeA N-terminal region -like"/>
    <property type="match status" value="1"/>
</dbReference>
<name>A0A0V0S501_9BILA</name>
<dbReference type="EMBL" id="JYDL01000037">
    <property type="protein sequence ID" value="KRX21764.1"/>
    <property type="molecule type" value="Genomic_DNA"/>
</dbReference>
<reference evidence="6 7" key="1">
    <citation type="submission" date="2015-01" db="EMBL/GenBank/DDBJ databases">
        <title>Evolution of Trichinella species and genotypes.</title>
        <authorList>
            <person name="Korhonen P.K."/>
            <person name="Edoardo P."/>
            <person name="Giuseppe L.R."/>
            <person name="Gasser R.B."/>
        </authorList>
    </citation>
    <scope>NUCLEOTIDE SEQUENCE [LARGE SCALE GENOMIC DNA]</scope>
    <source>
        <strain evidence="6">ISS37</strain>
    </source>
</reference>
<keyword evidence="3 4" id="KW-0501">Molybdenum cofactor biosynthesis</keyword>
<feature type="domain" description="MoaB/Mog" evidence="5">
    <location>
        <begin position="7"/>
        <end position="152"/>
    </location>
</feature>
<dbReference type="Proteomes" id="UP000054630">
    <property type="component" value="Unassembled WGS sequence"/>
</dbReference>
<dbReference type="InterPro" id="IPR036135">
    <property type="entry name" value="MoeA_linker/N_sf"/>
</dbReference>
<proteinExistence type="inferred from homology"/>
<dbReference type="Gene3D" id="3.40.980.10">
    <property type="entry name" value="MoaB/Mog-like domain"/>
    <property type="match status" value="2"/>
</dbReference>
<dbReference type="SUPFAM" id="SSF53218">
    <property type="entry name" value="Molybdenum cofactor biosynthesis proteins"/>
    <property type="match status" value="2"/>
</dbReference>
<comment type="similarity">
    <text evidence="2">In the C-terminal section; belongs to the MoeA family.</text>
</comment>
<dbReference type="NCBIfam" id="TIGR00177">
    <property type="entry name" value="molyb_syn"/>
    <property type="match status" value="2"/>
</dbReference>
<dbReference type="InterPro" id="IPR001453">
    <property type="entry name" value="MoaB/Mog_dom"/>
</dbReference>
<accession>A0A0V0S501</accession>
<dbReference type="PROSITE" id="PS01079">
    <property type="entry name" value="MOCF_BIOSYNTHESIS_2"/>
    <property type="match status" value="1"/>
</dbReference>
<comment type="catalytic activity">
    <reaction evidence="4">
        <text>molybdopterin + ATP + H(+) = adenylyl-molybdopterin + diphosphate</text>
        <dbReference type="Rhea" id="RHEA:31331"/>
        <dbReference type="ChEBI" id="CHEBI:15378"/>
        <dbReference type="ChEBI" id="CHEBI:30616"/>
        <dbReference type="ChEBI" id="CHEBI:33019"/>
        <dbReference type="ChEBI" id="CHEBI:58698"/>
        <dbReference type="ChEBI" id="CHEBI:62727"/>
    </reaction>
</comment>
<keyword evidence="4" id="KW-0479">Metal-binding</keyword>